<evidence type="ECO:0000313" key="5">
    <source>
        <dbReference type="Proteomes" id="UP000663864"/>
    </source>
</evidence>
<sequence>MMSEQQVQSIENFQINGNIDHHTNKINNEIQTTSTHSTLRHTRFFRTKRQQRLDENQTPTNGQTKIEISTCTITKTIEKIKTRSSSPPPPSPSIIVNESDDSDESDSSIEFNNIPQIVITEARQSITTINSGFQLKKSNSVKLTRVSGNNSCQKKAVRFADDFGLDLSQIKMIQTDELPSIPNTAFKHLCISNEQYCSTTLNYEREKLITYMEQQFENPIYTPNFNDHVSRNKVLLEQANAIDNRIYGTVKVVSLSLQKQVKIRLTTDNWISFKDYDAIYISNSYDGIYDRFSFMIEIDRSRICAGNNIQFCICYESFVSPDCWDNNYDRNYRFDCLSRTIPDYSV</sequence>
<dbReference type="PROSITE" id="PS51159">
    <property type="entry name" value="CBM21"/>
    <property type="match status" value="1"/>
</dbReference>
<evidence type="ECO:0000313" key="3">
    <source>
        <dbReference type="EMBL" id="CAF0938738.1"/>
    </source>
</evidence>
<protein>
    <recommendedName>
        <fullName evidence="2">CBM21 domain-containing protein</fullName>
    </recommendedName>
</protein>
<evidence type="ECO:0000259" key="2">
    <source>
        <dbReference type="PROSITE" id="PS51159"/>
    </source>
</evidence>
<dbReference type="InterPro" id="IPR005036">
    <property type="entry name" value="CBM21_dom"/>
</dbReference>
<dbReference type="InterPro" id="IPR050782">
    <property type="entry name" value="PP1_regulatory_subunit_3"/>
</dbReference>
<dbReference type="InterPro" id="IPR038175">
    <property type="entry name" value="CBM21_dom_sf"/>
</dbReference>
<reference evidence="3" key="1">
    <citation type="submission" date="2021-02" db="EMBL/GenBank/DDBJ databases">
        <authorList>
            <person name="Nowell W R."/>
        </authorList>
    </citation>
    <scope>NUCLEOTIDE SEQUENCE</scope>
</reference>
<feature type="region of interest" description="Disordered" evidence="1">
    <location>
        <begin position="79"/>
        <end position="108"/>
    </location>
</feature>
<name>A0A814C5V3_9BILA</name>
<dbReference type="GO" id="GO:0005979">
    <property type="term" value="P:regulation of glycogen biosynthetic process"/>
    <property type="evidence" value="ECO:0007669"/>
    <property type="project" value="TreeGrafter"/>
</dbReference>
<feature type="compositionally biased region" description="Acidic residues" evidence="1">
    <location>
        <begin position="98"/>
        <end position="107"/>
    </location>
</feature>
<dbReference type="AlphaFoldDB" id="A0A814C5V3"/>
<dbReference type="EMBL" id="CAJOBD010000167">
    <property type="protein sequence ID" value="CAF3601495.1"/>
    <property type="molecule type" value="Genomic_DNA"/>
</dbReference>
<dbReference type="GO" id="GO:0008157">
    <property type="term" value="F:protein phosphatase 1 binding"/>
    <property type="evidence" value="ECO:0007669"/>
    <property type="project" value="TreeGrafter"/>
</dbReference>
<dbReference type="PANTHER" id="PTHR12307:SF36">
    <property type="entry name" value="GLYCOGEN-BINDING SUBUNIT 76A"/>
    <property type="match status" value="1"/>
</dbReference>
<evidence type="ECO:0000313" key="4">
    <source>
        <dbReference type="EMBL" id="CAF3601495.1"/>
    </source>
</evidence>
<proteinExistence type="predicted"/>
<dbReference type="Pfam" id="PF03370">
    <property type="entry name" value="CBM_21"/>
    <property type="match status" value="1"/>
</dbReference>
<dbReference type="GO" id="GO:2001069">
    <property type="term" value="F:glycogen binding"/>
    <property type="evidence" value="ECO:0007669"/>
    <property type="project" value="TreeGrafter"/>
</dbReference>
<gene>
    <name evidence="4" type="ORF">JBS370_LOCUS3814</name>
    <name evidence="3" type="ORF">ZHD862_LOCUS9346</name>
</gene>
<comment type="caution">
    <text evidence="3">The sequence shown here is derived from an EMBL/GenBank/DDBJ whole genome shotgun (WGS) entry which is preliminary data.</text>
</comment>
<dbReference type="Gene3D" id="2.60.40.2440">
    <property type="entry name" value="Carbohydrate binding type-21 domain"/>
    <property type="match status" value="1"/>
</dbReference>
<accession>A0A814C5V3</accession>
<dbReference type="PANTHER" id="PTHR12307">
    <property type="entry name" value="PROTEIN PHOSPHATASE 1 REGULATORY SUBUNIT"/>
    <property type="match status" value="1"/>
</dbReference>
<organism evidence="3 5">
    <name type="scientific">Rotaria sordida</name>
    <dbReference type="NCBI Taxonomy" id="392033"/>
    <lineage>
        <taxon>Eukaryota</taxon>
        <taxon>Metazoa</taxon>
        <taxon>Spiralia</taxon>
        <taxon>Gnathifera</taxon>
        <taxon>Rotifera</taxon>
        <taxon>Eurotatoria</taxon>
        <taxon>Bdelloidea</taxon>
        <taxon>Philodinida</taxon>
        <taxon>Philodinidae</taxon>
        <taxon>Rotaria</taxon>
    </lineage>
</organism>
<dbReference type="Proteomes" id="UP000663836">
    <property type="component" value="Unassembled WGS sequence"/>
</dbReference>
<dbReference type="EMBL" id="CAJNOT010000317">
    <property type="protein sequence ID" value="CAF0938738.1"/>
    <property type="molecule type" value="Genomic_DNA"/>
</dbReference>
<feature type="domain" description="CBM21" evidence="2">
    <location>
        <begin position="226"/>
        <end position="335"/>
    </location>
</feature>
<dbReference type="Proteomes" id="UP000663864">
    <property type="component" value="Unassembled WGS sequence"/>
</dbReference>
<dbReference type="GO" id="GO:0000164">
    <property type="term" value="C:protein phosphatase type 1 complex"/>
    <property type="evidence" value="ECO:0007669"/>
    <property type="project" value="TreeGrafter"/>
</dbReference>
<evidence type="ECO:0000256" key="1">
    <source>
        <dbReference type="SAM" id="MobiDB-lite"/>
    </source>
</evidence>